<dbReference type="Proteomes" id="UP000184114">
    <property type="component" value="Unassembled WGS sequence"/>
</dbReference>
<dbReference type="STRING" id="1123404.SAMN02745784_01299"/>
<proteinExistence type="predicted"/>
<dbReference type="EMBL" id="FQTY01000004">
    <property type="protein sequence ID" value="SHE62782.1"/>
    <property type="molecule type" value="Genomic_DNA"/>
</dbReference>
<name>A0A1M4V1K6_9FIRM</name>
<dbReference type="AlphaFoldDB" id="A0A1M4V1K6"/>
<evidence type="ECO:0000256" key="1">
    <source>
        <dbReference type="SAM" id="Phobius"/>
    </source>
</evidence>
<gene>
    <name evidence="2" type="ORF">SAMN02745784_01299</name>
</gene>
<keyword evidence="3" id="KW-1185">Reference proteome</keyword>
<dbReference type="GeneID" id="90995665"/>
<keyword evidence="1" id="KW-0472">Membrane</keyword>
<protein>
    <submittedName>
        <fullName evidence="2">Uncharacterized protein</fullName>
    </submittedName>
</protein>
<sequence length="63" mass="6753">MLNNLLGCDDNNNMILIIILILLLLGNDDCGCDHDPCGGHGGIFGGGNIIWILILLFLLGDIF</sequence>
<dbReference type="RefSeq" id="WP_072974480.1">
    <property type="nucleotide sequence ID" value="NZ_FQTY01000004.1"/>
</dbReference>
<organism evidence="2 3">
    <name type="scientific">Tissierella praeacuta DSM 18095</name>
    <dbReference type="NCBI Taxonomy" id="1123404"/>
    <lineage>
        <taxon>Bacteria</taxon>
        <taxon>Bacillati</taxon>
        <taxon>Bacillota</taxon>
        <taxon>Tissierellia</taxon>
        <taxon>Tissierellales</taxon>
        <taxon>Tissierellaceae</taxon>
        <taxon>Tissierella</taxon>
    </lineage>
</organism>
<evidence type="ECO:0000313" key="3">
    <source>
        <dbReference type="Proteomes" id="UP000184114"/>
    </source>
</evidence>
<keyword evidence="1" id="KW-0812">Transmembrane</keyword>
<reference evidence="3" key="1">
    <citation type="submission" date="2016-11" db="EMBL/GenBank/DDBJ databases">
        <authorList>
            <person name="Varghese N."/>
            <person name="Submissions S."/>
        </authorList>
    </citation>
    <scope>NUCLEOTIDE SEQUENCE [LARGE SCALE GENOMIC DNA]</scope>
    <source>
        <strain evidence="3">DSM 18095</strain>
    </source>
</reference>
<accession>A0A1M4V1K6</accession>
<keyword evidence="1" id="KW-1133">Transmembrane helix</keyword>
<evidence type="ECO:0000313" key="2">
    <source>
        <dbReference type="EMBL" id="SHE62782.1"/>
    </source>
</evidence>
<feature type="transmembrane region" description="Helical" evidence="1">
    <location>
        <begin position="40"/>
        <end position="59"/>
    </location>
</feature>